<dbReference type="Pfam" id="PF07494">
    <property type="entry name" value="Reg_prop"/>
    <property type="match status" value="3"/>
</dbReference>
<dbReference type="PANTHER" id="PTHR24421">
    <property type="entry name" value="NITRATE/NITRITE SENSOR PROTEIN NARX-RELATED"/>
    <property type="match status" value="1"/>
</dbReference>
<dbReference type="Pfam" id="PF02518">
    <property type="entry name" value="HATPase_c"/>
    <property type="match status" value="1"/>
</dbReference>
<evidence type="ECO:0000256" key="3">
    <source>
        <dbReference type="ARBA" id="ARBA00023012"/>
    </source>
</evidence>
<dbReference type="Gene3D" id="2.60.40.10">
    <property type="entry name" value="Immunoglobulins"/>
    <property type="match status" value="1"/>
</dbReference>
<feature type="transmembrane region" description="Helical" evidence="4">
    <location>
        <begin position="736"/>
        <end position="757"/>
    </location>
</feature>
<keyword evidence="4" id="KW-0812">Transmembrane</keyword>
<dbReference type="SUPFAM" id="SSF55874">
    <property type="entry name" value="ATPase domain of HSP90 chaperone/DNA topoisomerase II/histidine kinase"/>
    <property type="match status" value="1"/>
</dbReference>
<dbReference type="PANTHER" id="PTHR24421:SF62">
    <property type="entry name" value="SENSORY TRANSDUCTION HISTIDINE KINASE"/>
    <property type="match status" value="1"/>
</dbReference>
<dbReference type="Pfam" id="PF07495">
    <property type="entry name" value="Y_Y_Y"/>
    <property type="match status" value="1"/>
</dbReference>
<dbReference type="InterPro" id="IPR003594">
    <property type="entry name" value="HATPase_dom"/>
</dbReference>
<organism evidence="8 9">
    <name type="scientific">Lysobacter niastensis</name>
    <dbReference type="NCBI Taxonomy" id="380629"/>
    <lineage>
        <taxon>Bacteria</taxon>
        <taxon>Pseudomonadati</taxon>
        <taxon>Pseudomonadota</taxon>
        <taxon>Gammaproteobacteria</taxon>
        <taxon>Lysobacterales</taxon>
        <taxon>Lysobacteraceae</taxon>
        <taxon>Lysobacter</taxon>
    </lineage>
</organism>
<dbReference type="InterPro" id="IPR015943">
    <property type="entry name" value="WD40/YVTN_repeat-like_dom_sf"/>
</dbReference>
<evidence type="ECO:0000259" key="7">
    <source>
        <dbReference type="Pfam" id="PF07730"/>
    </source>
</evidence>
<evidence type="ECO:0000256" key="2">
    <source>
        <dbReference type="ARBA" id="ARBA00022777"/>
    </source>
</evidence>
<feature type="domain" description="Histidine kinase/HSP90-like ATPase" evidence="5">
    <location>
        <begin position="879"/>
        <end position="969"/>
    </location>
</feature>
<proteinExistence type="predicted"/>
<protein>
    <submittedName>
        <fullName evidence="8">Ligand-binding sensor domain-containing protein/signal transduction histidine kinase</fullName>
    </submittedName>
</protein>
<evidence type="ECO:0000313" key="9">
    <source>
        <dbReference type="Proteomes" id="UP001251524"/>
    </source>
</evidence>
<dbReference type="Gene3D" id="3.30.565.10">
    <property type="entry name" value="Histidine kinase-like ATPase, C-terminal domain"/>
    <property type="match status" value="1"/>
</dbReference>
<keyword evidence="9" id="KW-1185">Reference proteome</keyword>
<dbReference type="InterPro" id="IPR011110">
    <property type="entry name" value="Reg_prop"/>
</dbReference>
<feature type="domain" description="Two component regulator three Y" evidence="6">
    <location>
        <begin position="675"/>
        <end position="732"/>
    </location>
</feature>
<dbReference type="InterPro" id="IPR011712">
    <property type="entry name" value="Sig_transdc_His_kin_sub3_dim/P"/>
</dbReference>
<evidence type="ECO:0000259" key="6">
    <source>
        <dbReference type="Pfam" id="PF07495"/>
    </source>
</evidence>
<evidence type="ECO:0000313" key="8">
    <source>
        <dbReference type="EMBL" id="MDR7135046.1"/>
    </source>
</evidence>
<dbReference type="GO" id="GO:0016301">
    <property type="term" value="F:kinase activity"/>
    <property type="evidence" value="ECO:0007669"/>
    <property type="project" value="UniProtKB-KW"/>
</dbReference>
<dbReference type="InterPro" id="IPR011123">
    <property type="entry name" value="Y_Y_Y"/>
</dbReference>
<dbReference type="Gene3D" id="2.130.10.10">
    <property type="entry name" value="YVTN repeat-like/Quinoprotein amine dehydrogenase"/>
    <property type="match status" value="3"/>
</dbReference>
<evidence type="ECO:0000256" key="4">
    <source>
        <dbReference type="SAM" id="Phobius"/>
    </source>
</evidence>
<dbReference type="EMBL" id="JAVDVY010000002">
    <property type="protein sequence ID" value="MDR7135046.1"/>
    <property type="molecule type" value="Genomic_DNA"/>
</dbReference>
<dbReference type="InterPro" id="IPR050482">
    <property type="entry name" value="Sensor_HK_TwoCompSys"/>
</dbReference>
<keyword evidence="1" id="KW-0808">Transferase</keyword>
<keyword evidence="4" id="KW-0472">Membrane</keyword>
<feature type="domain" description="Signal transduction histidine kinase subgroup 3 dimerisation and phosphoacceptor" evidence="7">
    <location>
        <begin position="772"/>
        <end position="837"/>
    </location>
</feature>
<keyword evidence="4" id="KW-1133">Transmembrane helix</keyword>
<name>A0ABU1WC60_9GAMM</name>
<dbReference type="InterPro" id="IPR013783">
    <property type="entry name" value="Ig-like_fold"/>
</dbReference>
<evidence type="ECO:0000259" key="5">
    <source>
        <dbReference type="Pfam" id="PF02518"/>
    </source>
</evidence>
<evidence type="ECO:0000256" key="1">
    <source>
        <dbReference type="ARBA" id="ARBA00022679"/>
    </source>
</evidence>
<keyword evidence="3" id="KW-0902">Two-component regulatory system</keyword>
<sequence length="995" mass="108944">MTLLLAALPYRVVAQQASVVFGRYKVDTWRSHEEVKLVFTSNLVQTRDGYLWLSSQSGLVRFDGVRFKAFTADNSPALRGRTRLITIPLAQDREGGLWVGSGSGLFRVVGDQVDLIATNESFKADIINAAAVDPEDRLWAVTRSGRVFVIDRGGHQRELRGTLVSYSGSSMTVDNNGDIWIAAGEGAVYRIRGGHLTRIALPKGADVRAPSRVYATRDGSIWFGTQTAIARWKDGQIQHFALPATRGFGAVTAMAEDAKGTLWVGSYGAGLHWFDGKQFRSFTRADGLSDDRVIDILPDQQGNMWVATRDGLNRFRPLQVEAFTARTGLPSDMPGGMLRDAGGGVWLAPPTGGLFYGHINTAGSSFQRVGDSPAELVLSLAPARQGGVWVGRPNGVVSRFAAGQAAAEASYEGLPPVTDLLEDPAGTLWIATWRGLFRGRDGRLERVKQKDDFIFRLFKDSSGAVWIASLTGVTRIGSAGDQTFIRWPTPQQTGIRPNVLFEAPKGTVWVGSDEGLVRVGGGRAGIVAMKDGLPESWVGAGEVDNAGRLWLGQLGGLTRIRLAELTAVADGKLAGLVDVGSFKPLDGLPGGDPAAWPHPWSYQEPSGKLWFAMGHGIVSVNPATARPVGAAPKVYIDEVITDGVRRSDLHKVVIEPATRRIDIRYTGVDLSHGPDVRFRYRLDGFDPDWIDAGTQRVASYTRLAPGTYRFRVSARDVRGQWSPQESDITLRVLAPFYLEAWFIALVILTLTFVLWMYHRAALRIRGAAILDERTRLARDIHDSLLQGFGGIALQLHAVDQRMGPQSPERASLDRILTVVDRTLTDARKVVWDIRLPTEADDFAASIQLSAHRILADTGTAVKVVCAPGATFELPGDVRSQCRSIVEEILVNVRKHAHASTVIVQFEYTWSSLRITVRDDGRGFDAAVVAKRLGHWGLQGIRERAKCIGACVALHSQPGAGTEVRLRVPRWRWMRWIPALAPRARRLRARIAKISQ</sequence>
<reference evidence="8 9" key="1">
    <citation type="submission" date="2023-07" db="EMBL/GenBank/DDBJ databases">
        <title>Sorghum-associated microbial communities from plants grown in Nebraska, USA.</title>
        <authorList>
            <person name="Schachtman D."/>
        </authorList>
    </citation>
    <scope>NUCLEOTIDE SEQUENCE [LARGE SCALE GENOMIC DNA]</scope>
    <source>
        <strain evidence="8 9">BE198</strain>
    </source>
</reference>
<gene>
    <name evidence="8" type="ORF">J2X06_002255</name>
</gene>
<dbReference type="Pfam" id="PF07730">
    <property type="entry name" value="HisKA_3"/>
    <property type="match status" value="1"/>
</dbReference>
<dbReference type="InterPro" id="IPR036890">
    <property type="entry name" value="HATPase_C_sf"/>
</dbReference>
<dbReference type="Gene3D" id="1.20.5.1930">
    <property type="match status" value="1"/>
</dbReference>
<dbReference type="CDD" id="cd16917">
    <property type="entry name" value="HATPase_UhpB-NarQ-NarX-like"/>
    <property type="match status" value="1"/>
</dbReference>
<dbReference type="SUPFAM" id="SSF63829">
    <property type="entry name" value="Calcium-dependent phosphotriesterase"/>
    <property type="match status" value="3"/>
</dbReference>
<dbReference type="Proteomes" id="UP001251524">
    <property type="component" value="Unassembled WGS sequence"/>
</dbReference>
<dbReference type="RefSeq" id="WP_310062359.1">
    <property type="nucleotide sequence ID" value="NZ_JAVDVY010000002.1"/>
</dbReference>
<keyword evidence="2 8" id="KW-0418">Kinase</keyword>
<accession>A0ABU1WC60</accession>
<comment type="caution">
    <text evidence="8">The sequence shown here is derived from an EMBL/GenBank/DDBJ whole genome shotgun (WGS) entry which is preliminary data.</text>
</comment>